<name>C0FMV4_9FIRM</name>
<sequence length="103" mass="12193">MKKEFYVMGRSVTLGNGRDIDKDIELCRTTNEKTSEQTIHVLMENHIPFTKSWINIPFFLRRKFHGASQICVINTNRNRYSQARTAIDQMDIHFKKRLVVSNY</sequence>
<reference evidence="1 2" key="2">
    <citation type="submission" date="2009-03" db="EMBL/GenBank/DDBJ databases">
        <title>Draft genome sequence of Roseburia inulinivorans (DSM 16841).</title>
        <authorList>
            <person name="Sudarsanam P."/>
            <person name="Ley R."/>
            <person name="Guruge J."/>
            <person name="Turnbaugh P.J."/>
            <person name="Mahowald M."/>
            <person name="Liep D."/>
            <person name="Gordon J."/>
        </authorList>
    </citation>
    <scope>NUCLEOTIDE SEQUENCE [LARGE SCALE GENOMIC DNA]</scope>
    <source>
        <strain evidence="1 2">DSM 16841</strain>
    </source>
</reference>
<evidence type="ECO:0000313" key="1">
    <source>
        <dbReference type="EMBL" id="EEG96003.1"/>
    </source>
</evidence>
<gene>
    <name evidence="1" type="ORF">ROSEINA2194_00026</name>
</gene>
<comment type="caution">
    <text evidence="1">The sequence shown here is derived from an EMBL/GenBank/DDBJ whole genome shotgun (WGS) entry which is preliminary data.</text>
</comment>
<dbReference type="AlphaFoldDB" id="C0FMV4"/>
<dbReference type="Proteomes" id="UP000003561">
    <property type="component" value="Unassembled WGS sequence"/>
</dbReference>
<organism evidence="1 2">
    <name type="scientific">Roseburia inulinivorans DSM 16841</name>
    <dbReference type="NCBI Taxonomy" id="622312"/>
    <lineage>
        <taxon>Bacteria</taxon>
        <taxon>Bacillati</taxon>
        <taxon>Bacillota</taxon>
        <taxon>Clostridia</taxon>
        <taxon>Lachnospirales</taxon>
        <taxon>Lachnospiraceae</taxon>
        <taxon>Roseburia</taxon>
    </lineage>
</organism>
<accession>C0FMV4</accession>
<protein>
    <submittedName>
        <fullName evidence="1">Uncharacterized protein</fullName>
    </submittedName>
</protein>
<reference evidence="1 2" key="1">
    <citation type="submission" date="2009-02" db="EMBL/GenBank/DDBJ databases">
        <authorList>
            <person name="Fulton L."/>
            <person name="Clifton S."/>
            <person name="Fulton B."/>
            <person name="Xu J."/>
            <person name="Minx P."/>
            <person name="Pepin K.H."/>
            <person name="Johnson M."/>
            <person name="Bhonagiri V."/>
            <person name="Nash W.E."/>
            <person name="Mardis E.R."/>
            <person name="Wilson R.K."/>
        </authorList>
    </citation>
    <scope>NUCLEOTIDE SEQUENCE [LARGE SCALE GENOMIC DNA]</scope>
    <source>
        <strain evidence="1 2">DSM 16841</strain>
    </source>
</reference>
<dbReference type="eggNOG" id="ENOG5033DQP">
    <property type="taxonomic scope" value="Bacteria"/>
</dbReference>
<evidence type="ECO:0000313" key="2">
    <source>
        <dbReference type="Proteomes" id="UP000003561"/>
    </source>
</evidence>
<proteinExistence type="predicted"/>
<dbReference type="EMBL" id="ACFY01000003">
    <property type="protein sequence ID" value="EEG96003.1"/>
    <property type="molecule type" value="Genomic_DNA"/>
</dbReference>